<keyword evidence="11" id="KW-0539">Nucleus</keyword>
<feature type="transmembrane region" description="Helical" evidence="14">
    <location>
        <begin position="140"/>
        <end position="159"/>
    </location>
</feature>
<evidence type="ECO:0000256" key="13">
    <source>
        <dbReference type="SAM" id="MobiDB-lite"/>
    </source>
</evidence>
<reference evidence="16 17" key="1">
    <citation type="journal article" date="2019" name="Genome Biol. Evol.">
        <title>Insights into the evolution of the New World diploid cottons (Gossypium, subgenus Houzingenia) based on genome sequencing.</title>
        <authorList>
            <person name="Grover C.E."/>
            <person name="Arick M.A. 2nd"/>
            <person name="Thrash A."/>
            <person name="Conover J.L."/>
            <person name="Sanders W.S."/>
            <person name="Peterson D.G."/>
            <person name="Frelichowski J.E."/>
            <person name="Scheffler J.A."/>
            <person name="Scheffler B.E."/>
            <person name="Wendel J.F."/>
        </authorList>
    </citation>
    <scope>NUCLEOTIDE SEQUENCE [LARGE SCALE GENOMIC DNA]</scope>
    <source>
        <strain evidence="16">0</strain>
        <tissue evidence="16">Leaf</tissue>
    </source>
</reference>
<dbReference type="GO" id="GO:1901371">
    <property type="term" value="P:regulation of leaf morphogenesis"/>
    <property type="evidence" value="ECO:0007669"/>
    <property type="project" value="TreeGrafter"/>
</dbReference>
<dbReference type="GO" id="GO:2000280">
    <property type="term" value="P:regulation of root development"/>
    <property type="evidence" value="ECO:0007669"/>
    <property type="project" value="TreeGrafter"/>
</dbReference>
<comment type="subcellular location">
    <subcellularLocation>
        <location evidence="1">Nucleus</location>
    </subcellularLocation>
    <subcellularLocation>
        <location evidence="2">Secreted</location>
        <location evidence="2">Extracellular space</location>
        <location evidence="2">Apoplast</location>
    </subcellularLocation>
</comment>
<dbReference type="GO" id="GO:1902025">
    <property type="term" value="P:nitrate import"/>
    <property type="evidence" value="ECO:0007669"/>
    <property type="project" value="TreeGrafter"/>
</dbReference>
<keyword evidence="8" id="KW-0805">Transcription regulation</keyword>
<dbReference type="SUPFAM" id="SSF101936">
    <property type="entry name" value="DNA-binding pseudobarrel domain"/>
    <property type="match status" value="1"/>
</dbReference>
<dbReference type="GO" id="GO:0006995">
    <property type="term" value="P:cellular response to nitrogen starvation"/>
    <property type="evidence" value="ECO:0007669"/>
    <property type="project" value="UniProtKB-ARBA"/>
</dbReference>
<evidence type="ECO:0000256" key="12">
    <source>
        <dbReference type="ARBA" id="ARBA00023278"/>
    </source>
</evidence>
<feature type="region of interest" description="Disordered" evidence="13">
    <location>
        <begin position="223"/>
        <end position="256"/>
    </location>
</feature>
<dbReference type="CDD" id="cd10017">
    <property type="entry name" value="B3_DNA"/>
    <property type="match status" value="1"/>
</dbReference>
<keyword evidence="4" id="KW-0052">Apoplast</keyword>
<dbReference type="GO" id="GO:0048364">
    <property type="term" value="P:root development"/>
    <property type="evidence" value="ECO:0007669"/>
    <property type="project" value="InterPro"/>
</dbReference>
<comment type="caution">
    <text evidence="16">The sequence shown here is derived from an EMBL/GenBank/DDBJ whole genome shotgun (WGS) entry which is preliminary data.</text>
</comment>
<gene>
    <name evidence="16" type="ORF">Gohar_018217</name>
</gene>
<evidence type="ECO:0000256" key="8">
    <source>
        <dbReference type="ARBA" id="ARBA00023015"/>
    </source>
</evidence>
<evidence type="ECO:0000256" key="1">
    <source>
        <dbReference type="ARBA" id="ARBA00004123"/>
    </source>
</evidence>
<evidence type="ECO:0000256" key="2">
    <source>
        <dbReference type="ARBA" id="ARBA00004271"/>
    </source>
</evidence>
<dbReference type="OrthoDB" id="945566at2759"/>
<feature type="compositionally biased region" description="Polar residues" evidence="13">
    <location>
        <begin position="247"/>
        <end position="256"/>
    </location>
</feature>
<evidence type="ECO:0000313" key="17">
    <source>
        <dbReference type="Proteomes" id="UP000593560"/>
    </source>
</evidence>
<evidence type="ECO:0000313" key="16">
    <source>
        <dbReference type="EMBL" id="MBA0793835.1"/>
    </source>
</evidence>
<dbReference type="EMBL" id="JABFAD010000003">
    <property type="protein sequence ID" value="MBA0793835.1"/>
    <property type="molecule type" value="Genomic_DNA"/>
</dbReference>
<name>A0A7J9GAJ7_9ROSI</name>
<feature type="domain" description="TF-B3" evidence="15">
    <location>
        <begin position="3"/>
        <end position="105"/>
    </location>
</feature>
<keyword evidence="9" id="KW-0238">DNA-binding</keyword>
<dbReference type="GO" id="GO:0003677">
    <property type="term" value="F:DNA binding"/>
    <property type="evidence" value="ECO:0007669"/>
    <property type="project" value="UniProtKB-KW"/>
</dbReference>
<keyword evidence="10" id="KW-0804">Transcription</keyword>
<dbReference type="Proteomes" id="UP000593560">
    <property type="component" value="Unassembled WGS sequence"/>
</dbReference>
<keyword evidence="12" id="KW-0379">Hydroxylation</keyword>
<dbReference type="GO" id="GO:0005179">
    <property type="term" value="F:hormone activity"/>
    <property type="evidence" value="ECO:0007669"/>
    <property type="project" value="UniProtKB-KW"/>
</dbReference>
<dbReference type="Pfam" id="PF02362">
    <property type="entry name" value="B3"/>
    <property type="match status" value="1"/>
</dbReference>
<keyword evidence="6" id="KW-0372">Hormone</keyword>
<keyword evidence="14" id="KW-1133">Transmembrane helix</keyword>
<keyword evidence="7" id="KW-0732">Signal</keyword>
<evidence type="ECO:0000256" key="10">
    <source>
        <dbReference type="ARBA" id="ARBA00023163"/>
    </source>
</evidence>
<dbReference type="PROSITE" id="PS50863">
    <property type="entry name" value="B3"/>
    <property type="match status" value="1"/>
</dbReference>
<evidence type="ECO:0000256" key="5">
    <source>
        <dbReference type="ARBA" id="ARBA00022525"/>
    </source>
</evidence>
<dbReference type="PANTHER" id="PTHR33348">
    <property type="entry name" value="PRECURSOR OF CEP5"/>
    <property type="match status" value="1"/>
</dbReference>
<evidence type="ECO:0000256" key="3">
    <source>
        <dbReference type="ARBA" id="ARBA00008963"/>
    </source>
</evidence>
<evidence type="ECO:0000256" key="11">
    <source>
        <dbReference type="ARBA" id="ARBA00023242"/>
    </source>
</evidence>
<keyword evidence="17" id="KW-1185">Reference proteome</keyword>
<evidence type="ECO:0000256" key="7">
    <source>
        <dbReference type="ARBA" id="ARBA00022729"/>
    </source>
</evidence>
<dbReference type="SMART" id="SM01019">
    <property type="entry name" value="B3"/>
    <property type="match status" value="1"/>
</dbReference>
<dbReference type="InterPro" id="IPR015300">
    <property type="entry name" value="DNA-bd_pseudobarrel_sf"/>
</dbReference>
<proteinExistence type="inferred from homology"/>
<keyword evidence="14" id="KW-0812">Transmembrane</keyword>
<sequence length="256" mass="28766">MALQFVKILSKTDTEKRLSLPTKYMKHLPRIRRGHAVNLAVMDEQGRQWNFGYTIRRNGHPKPVLSAGWHDFIKGKYLKPGDQIIFKLEANDAAALYTIGVKRRIRLLGEEVWTALSHSLRETFKFIDFLPMEFRPMHTFAVFLLIACYLVLPVEGRFLKSLSKNNSKQVILPPLTPIKASDFGDSIEGYKEDFRPTTPENSPGVGHSFADVVEDIVEQNPASISVQGNGKRSIAGHSPGVGHAYPNRSQNSEPNA</sequence>
<evidence type="ECO:0000256" key="14">
    <source>
        <dbReference type="SAM" id="Phobius"/>
    </source>
</evidence>
<evidence type="ECO:0000256" key="4">
    <source>
        <dbReference type="ARBA" id="ARBA00022523"/>
    </source>
</evidence>
<comment type="similarity">
    <text evidence="3">Belongs to the C-terminally encoded plant signaling peptide (CEP) family.</text>
</comment>
<dbReference type="InterPro" id="IPR033250">
    <property type="entry name" value="CEP"/>
</dbReference>
<keyword evidence="14" id="KW-0472">Membrane</keyword>
<dbReference type="AlphaFoldDB" id="A0A7J9GAJ7"/>
<dbReference type="PANTHER" id="PTHR33348:SF44">
    <property type="entry name" value="PRECURSOR OF CEP6"/>
    <property type="match status" value="1"/>
</dbReference>
<keyword evidence="5" id="KW-0964">Secreted</keyword>
<dbReference type="InterPro" id="IPR003340">
    <property type="entry name" value="B3_DNA-bd"/>
</dbReference>
<dbReference type="GO" id="GO:0005634">
    <property type="term" value="C:nucleus"/>
    <property type="evidence" value="ECO:0007669"/>
    <property type="project" value="UniProtKB-SubCell"/>
</dbReference>
<evidence type="ECO:0000259" key="15">
    <source>
        <dbReference type="PROSITE" id="PS50863"/>
    </source>
</evidence>
<organism evidence="16 17">
    <name type="scientific">Gossypium harknessii</name>
    <dbReference type="NCBI Taxonomy" id="34285"/>
    <lineage>
        <taxon>Eukaryota</taxon>
        <taxon>Viridiplantae</taxon>
        <taxon>Streptophyta</taxon>
        <taxon>Embryophyta</taxon>
        <taxon>Tracheophyta</taxon>
        <taxon>Spermatophyta</taxon>
        <taxon>Magnoliopsida</taxon>
        <taxon>eudicotyledons</taxon>
        <taxon>Gunneridae</taxon>
        <taxon>Pentapetalae</taxon>
        <taxon>rosids</taxon>
        <taxon>malvids</taxon>
        <taxon>Malvales</taxon>
        <taxon>Malvaceae</taxon>
        <taxon>Malvoideae</taxon>
        <taxon>Gossypium</taxon>
    </lineage>
</organism>
<evidence type="ECO:0000256" key="9">
    <source>
        <dbReference type="ARBA" id="ARBA00023125"/>
    </source>
</evidence>
<dbReference type="GO" id="GO:0048046">
    <property type="term" value="C:apoplast"/>
    <property type="evidence" value="ECO:0007669"/>
    <property type="project" value="UniProtKB-SubCell"/>
</dbReference>
<protein>
    <recommendedName>
        <fullName evidence="15">TF-B3 domain-containing protein</fullName>
    </recommendedName>
</protein>
<dbReference type="Gene3D" id="2.40.330.10">
    <property type="entry name" value="DNA-binding pseudobarrel domain"/>
    <property type="match status" value="1"/>
</dbReference>
<evidence type="ECO:0000256" key="6">
    <source>
        <dbReference type="ARBA" id="ARBA00022702"/>
    </source>
</evidence>
<accession>A0A7J9GAJ7</accession>